<accession>A0ABS0YXY5</accession>
<keyword evidence="1" id="KW-0732">Signal</keyword>
<reference evidence="2 3" key="1">
    <citation type="submission" date="2020-12" db="EMBL/GenBank/DDBJ databases">
        <title>Geomonas sp. Red259, isolated from paddy soil.</title>
        <authorList>
            <person name="Xu Z."/>
            <person name="Zhang Z."/>
            <person name="Masuda Y."/>
            <person name="Itoh H."/>
            <person name="Senoo K."/>
        </authorList>
    </citation>
    <scope>NUCLEOTIDE SEQUENCE [LARGE SCALE GENOMIC DNA]</scope>
    <source>
        <strain evidence="2 3">Red259</strain>
    </source>
</reference>
<feature type="signal peptide" evidence="1">
    <location>
        <begin position="1"/>
        <end position="21"/>
    </location>
</feature>
<feature type="chain" id="PRO_5046030536" evidence="1">
    <location>
        <begin position="22"/>
        <end position="378"/>
    </location>
</feature>
<organism evidence="2 3">
    <name type="scientific">Geomonas propionica</name>
    <dbReference type="NCBI Taxonomy" id="2798582"/>
    <lineage>
        <taxon>Bacteria</taxon>
        <taxon>Pseudomonadati</taxon>
        <taxon>Thermodesulfobacteriota</taxon>
        <taxon>Desulfuromonadia</taxon>
        <taxon>Geobacterales</taxon>
        <taxon>Geobacteraceae</taxon>
        <taxon>Geomonas</taxon>
    </lineage>
</organism>
<protein>
    <submittedName>
        <fullName evidence="2">Uncharacterized protein</fullName>
    </submittedName>
</protein>
<gene>
    <name evidence="2" type="ORF">JFN90_21810</name>
</gene>
<sequence>MRKFILFVIMVLITTNVNASAIPKTMYNKKIFVMAGNDVRYTSLYTLGQFIYGINEGAIRAKSNLRIYKSSQSYVIEIGTVDTDIKLYIDSGNVLTNVSIKRGVESFSYDSSKHKEMVTTLMFLLPFHDKIEEKAEAQKRKATENEATFVKENMLNFEYHMPLFAGLTWGDEVVDGIKKLSKVNGISNVNADCHLNEDVFGRDPDSIEVIAKIQGQHDWPTKKVTDILNQSDLLSITDEEAKVVTEGVDGCTIRGNIVLFNTPSLVTLHFGKTSFGGQVPYYLNHIRITGNFGANYSKMVDAYKAKYKDYKVKDYLETERFDRFNSYVDFGARNGEDNAVEYWKSNDISDLQMKILIEESNKSQSDQFKEAPQADGAI</sequence>
<evidence type="ECO:0000256" key="1">
    <source>
        <dbReference type="SAM" id="SignalP"/>
    </source>
</evidence>
<proteinExistence type="predicted"/>
<dbReference type="EMBL" id="JAEMHK010000026">
    <property type="protein sequence ID" value="MBJ6802776.1"/>
    <property type="molecule type" value="Genomic_DNA"/>
</dbReference>
<dbReference type="Proteomes" id="UP000641025">
    <property type="component" value="Unassembled WGS sequence"/>
</dbReference>
<name>A0ABS0YXY5_9BACT</name>
<dbReference type="RefSeq" id="WP_199397246.1">
    <property type="nucleotide sequence ID" value="NZ_JAEMHK010000026.1"/>
</dbReference>
<comment type="caution">
    <text evidence="2">The sequence shown here is derived from an EMBL/GenBank/DDBJ whole genome shotgun (WGS) entry which is preliminary data.</text>
</comment>
<keyword evidence="3" id="KW-1185">Reference proteome</keyword>
<evidence type="ECO:0000313" key="2">
    <source>
        <dbReference type="EMBL" id="MBJ6802776.1"/>
    </source>
</evidence>
<evidence type="ECO:0000313" key="3">
    <source>
        <dbReference type="Proteomes" id="UP000641025"/>
    </source>
</evidence>